<dbReference type="AlphaFoldDB" id="A0A5C8ULA1"/>
<proteinExistence type="inferred from homology"/>
<feature type="binding site" evidence="5">
    <location>
        <begin position="147"/>
        <end position="148"/>
    </location>
    <ligand>
        <name>FMN</name>
        <dbReference type="ChEBI" id="CHEBI:58210"/>
    </ligand>
</feature>
<dbReference type="PANTHER" id="PTHR10851">
    <property type="entry name" value="PYRIDOXINE-5-PHOSPHATE OXIDASE"/>
    <property type="match status" value="1"/>
</dbReference>
<dbReference type="GO" id="GO:0004733">
    <property type="term" value="F:pyridoxamine phosphate oxidase activity"/>
    <property type="evidence" value="ECO:0007669"/>
    <property type="project" value="UniProtKB-EC"/>
</dbReference>
<feature type="binding site" evidence="5">
    <location>
        <position position="202"/>
    </location>
    <ligand>
        <name>FMN</name>
        <dbReference type="ChEBI" id="CHEBI:58210"/>
    </ligand>
</feature>
<dbReference type="GO" id="GO:0008615">
    <property type="term" value="P:pyridoxine biosynthetic process"/>
    <property type="evidence" value="ECO:0007669"/>
    <property type="project" value="InterPro"/>
</dbReference>
<sequence>MTDESWRDRLRGLRVFGGELPAFAPDAVPENPLALFSEWLDLAIESGVSQPHAMAIATVGGEGAPSARTLLLKDLDADALWFATMSTSQKGRELAANPRAALLFYWREQGRQVRVTGDAEAGPRALSESDFLQRSPNARVVASAGNQSDVLPGLGEFDTAVAKSRRAIETDPEFVPEGWTAFRLRPVAIEFWQATRDRDQIRLRYTRQGEGWARELLWP</sequence>
<evidence type="ECO:0000256" key="2">
    <source>
        <dbReference type="ARBA" id="ARBA00022630"/>
    </source>
</evidence>
<keyword evidence="3 5" id="KW-0288">FMN</keyword>
<evidence type="ECO:0000256" key="1">
    <source>
        <dbReference type="ARBA" id="ARBA00007301"/>
    </source>
</evidence>
<dbReference type="PIRSF" id="PIRSF000190">
    <property type="entry name" value="Pyd_amn-ph_oxd"/>
    <property type="match status" value="1"/>
</dbReference>
<comment type="similarity">
    <text evidence="1">Belongs to the pyridoxamine 5'-phosphate oxidase family.</text>
</comment>
<gene>
    <name evidence="8" type="primary">pdxH</name>
    <name evidence="8" type="ORF">FVP33_17155</name>
</gene>
<feature type="domain" description="Pyridoxine 5'-phosphate oxidase dimerisation C-terminal" evidence="7">
    <location>
        <begin position="179"/>
        <end position="219"/>
    </location>
</feature>
<protein>
    <submittedName>
        <fullName evidence="8">Pyridoxamine 5'-phosphate oxidase</fullName>
        <ecNumber evidence="8">1.4.3.5</ecNumber>
    </submittedName>
</protein>
<dbReference type="GO" id="GO:0010181">
    <property type="term" value="F:FMN binding"/>
    <property type="evidence" value="ECO:0007669"/>
    <property type="project" value="InterPro"/>
</dbReference>
<evidence type="ECO:0000256" key="4">
    <source>
        <dbReference type="ARBA" id="ARBA00023002"/>
    </source>
</evidence>
<evidence type="ECO:0000259" key="7">
    <source>
        <dbReference type="Pfam" id="PF10590"/>
    </source>
</evidence>
<feature type="binding site" evidence="5">
    <location>
        <begin position="68"/>
        <end position="73"/>
    </location>
    <ligand>
        <name>FMN</name>
        <dbReference type="ChEBI" id="CHEBI:58210"/>
    </ligand>
</feature>
<dbReference type="InterPro" id="IPR012349">
    <property type="entry name" value="Split_barrel_FMN-bd"/>
</dbReference>
<dbReference type="Pfam" id="PF10590">
    <property type="entry name" value="PNP_phzG_C"/>
    <property type="match status" value="1"/>
</dbReference>
<evidence type="ECO:0000259" key="6">
    <source>
        <dbReference type="Pfam" id="PF01243"/>
    </source>
</evidence>
<dbReference type="PANTHER" id="PTHR10851:SF0">
    <property type="entry name" value="PYRIDOXINE-5'-PHOSPHATE OXIDASE"/>
    <property type="match status" value="1"/>
</dbReference>
<comment type="caution">
    <text evidence="8">The sequence shown here is derived from an EMBL/GenBank/DDBJ whole genome shotgun (WGS) entry which is preliminary data.</text>
</comment>
<dbReference type="NCBIfam" id="NF004231">
    <property type="entry name" value="PRK05679.1"/>
    <property type="match status" value="1"/>
</dbReference>
<dbReference type="Gene3D" id="2.30.110.10">
    <property type="entry name" value="Electron Transport, Fmn-binding Protein, Chain A"/>
    <property type="match status" value="1"/>
</dbReference>
<name>A0A5C8ULA1_9MICO</name>
<dbReference type="EC" id="1.4.3.5" evidence="8"/>
<evidence type="ECO:0000256" key="5">
    <source>
        <dbReference type="PIRSR" id="PIRSR000190-2"/>
    </source>
</evidence>
<dbReference type="SUPFAM" id="SSF50475">
    <property type="entry name" value="FMN-binding split barrel"/>
    <property type="match status" value="1"/>
</dbReference>
<evidence type="ECO:0000313" key="9">
    <source>
        <dbReference type="Proteomes" id="UP000321379"/>
    </source>
</evidence>
<keyword evidence="9" id="KW-1185">Reference proteome</keyword>
<feature type="binding site" evidence="5">
    <location>
        <position position="192"/>
    </location>
    <ligand>
        <name>FMN</name>
        <dbReference type="ChEBI" id="CHEBI:58210"/>
    </ligand>
</feature>
<dbReference type="InterPro" id="IPR011576">
    <property type="entry name" value="Pyridox_Oxase_N"/>
</dbReference>
<comment type="cofactor">
    <cofactor evidence="5">
        <name>FMN</name>
        <dbReference type="ChEBI" id="CHEBI:58210"/>
    </cofactor>
    <text evidence="5">Binds 1 FMN per subunit.</text>
</comment>
<dbReference type="Proteomes" id="UP000321379">
    <property type="component" value="Unassembled WGS sequence"/>
</dbReference>
<keyword evidence="2" id="KW-0285">Flavoprotein</keyword>
<dbReference type="InterPro" id="IPR000659">
    <property type="entry name" value="Pyridox_Oxase"/>
</dbReference>
<dbReference type="InterPro" id="IPR019576">
    <property type="entry name" value="Pyridoxamine_oxidase_dimer_C"/>
</dbReference>
<evidence type="ECO:0000256" key="3">
    <source>
        <dbReference type="ARBA" id="ARBA00022643"/>
    </source>
</evidence>
<feature type="domain" description="Pyridoxamine 5'-phosphate oxidase N-terminal" evidence="6">
    <location>
        <begin position="43"/>
        <end position="158"/>
    </location>
</feature>
<feature type="binding site" evidence="5">
    <location>
        <position position="112"/>
    </location>
    <ligand>
        <name>FMN</name>
        <dbReference type="ChEBI" id="CHEBI:58210"/>
    </ligand>
</feature>
<evidence type="ECO:0000313" key="8">
    <source>
        <dbReference type="EMBL" id="TXN28561.1"/>
    </source>
</evidence>
<keyword evidence="4 8" id="KW-0560">Oxidoreductase</keyword>
<dbReference type="RefSeq" id="WP_147784914.1">
    <property type="nucleotide sequence ID" value="NZ_VRMG01000013.1"/>
</dbReference>
<organism evidence="8 9">
    <name type="scientific">Lacisediminihabitans profunda</name>
    <dbReference type="NCBI Taxonomy" id="2594790"/>
    <lineage>
        <taxon>Bacteria</taxon>
        <taxon>Bacillati</taxon>
        <taxon>Actinomycetota</taxon>
        <taxon>Actinomycetes</taxon>
        <taxon>Micrococcales</taxon>
        <taxon>Microbacteriaceae</taxon>
        <taxon>Lacisediminihabitans</taxon>
    </lineage>
</organism>
<feature type="binding site" evidence="5">
    <location>
        <position position="90"/>
    </location>
    <ligand>
        <name>FMN</name>
        <dbReference type="ChEBI" id="CHEBI:58210"/>
    </ligand>
</feature>
<reference evidence="8 9" key="1">
    <citation type="submission" date="2019-08" db="EMBL/GenBank/DDBJ databases">
        <title>Bacterial whole genome sequence for Glaciihabitans sp. CHu50b-6-2.</title>
        <authorList>
            <person name="Jin L."/>
        </authorList>
    </citation>
    <scope>NUCLEOTIDE SEQUENCE [LARGE SCALE GENOMIC DNA]</scope>
    <source>
        <strain evidence="8 9">CHu50b-6-2</strain>
    </source>
</reference>
<dbReference type="Pfam" id="PF01243">
    <property type="entry name" value="PNPOx_N"/>
    <property type="match status" value="1"/>
</dbReference>
<dbReference type="EMBL" id="VRMG01000013">
    <property type="protein sequence ID" value="TXN28561.1"/>
    <property type="molecule type" value="Genomic_DNA"/>
</dbReference>
<accession>A0A5C8ULA1</accession>